<evidence type="ECO:0000313" key="2">
    <source>
        <dbReference type="EMBL" id="BDZ49066.1"/>
    </source>
</evidence>
<evidence type="ECO:0000313" key="3">
    <source>
        <dbReference type="Proteomes" id="UP001321486"/>
    </source>
</evidence>
<keyword evidence="3" id="KW-1185">Reference proteome</keyword>
<accession>A0ABM8GKZ6</accession>
<reference evidence="3" key="1">
    <citation type="journal article" date="2019" name="Int. J. Syst. Evol. Microbiol.">
        <title>The Global Catalogue of Microorganisms (GCM) 10K type strain sequencing project: providing services to taxonomists for standard genome sequencing and annotation.</title>
        <authorList>
            <consortium name="The Broad Institute Genomics Platform"/>
            <consortium name="The Broad Institute Genome Sequencing Center for Infectious Disease"/>
            <person name="Wu L."/>
            <person name="Ma J."/>
        </authorList>
    </citation>
    <scope>NUCLEOTIDE SEQUENCE [LARGE SCALE GENOMIC DNA]</scope>
    <source>
        <strain evidence="3">NBRC 108728</strain>
    </source>
</reference>
<name>A0ABM8GKZ6_9MICO</name>
<sequence length="79" mass="7995">MKGLHDGKRLFLITNVASSVTSDSDSTAATTAPNSWTISGLVYSLTDAKTVQTQQQANTATATGTTPTGSSSTDTAAGK</sequence>
<proteinExistence type="predicted"/>
<dbReference type="Proteomes" id="UP001321486">
    <property type="component" value="Chromosome"/>
</dbReference>
<gene>
    <name evidence="2" type="ORF">GCM10025867_13070</name>
</gene>
<dbReference type="EMBL" id="AP027732">
    <property type="protein sequence ID" value="BDZ49066.1"/>
    <property type="molecule type" value="Genomic_DNA"/>
</dbReference>
<feature type="region of interest" description="Disordered" evidence="1">
    <location>
        <begin position="50"/>
        <end position="79"/>
    </location>
</feature>
<protein>
    <submittedName>
        <fullName evidence="2">Uncharacterized protein</fullName>
    </submittedName>
</protein>
<evidence type="ECO:0000256" key="1">
    <source>
        <dbReference type="SAM" id="MobiDB-lite"/>
    </source>
</evidence>
<organism evidence="2 3">
    <name type="scientific">Frondihabitans sucicola</name>
    <dbReference type="NCBI Taxonomy" id="1268041"/>
    <lineage>
        <taxon>Bacteria</taxon>
        <taxon>Bacillati</taxon>
        <taxon>Actinomycetota</taxon>
        <taxon>Actinomycetes</taxon>
        <taxon>Micrococcales</taxon>
        <taxon>Microbacteriaceae</taxon>
        <taxon>Frondihabitans</taxon>
    </lineage>
</organism>